<dbReference type="PANTHER" id="PTHR30469:SF37">
    <property type="entry name" value="RAGD PROTEIN"/>
    <property type="match status" value="1"/>
</dbReference>
<dbReference type="Proteomes" id="UP001207742">
    <property type="component" value="Unassembled WGS sequence"/>
</dbReference>
<comment type="caution">
    <text evidence="4">The sequence shown here is derived from an EMBL/GenBank/DDBJ whole genome shotgun (WGS) entry which is preliminary data.</text>
</comment>
<comment type="similarity">
    <text evidence="1">Belongs to the membrane fusion protein (MFP) (TC 8.A.1) family.</text>
</comment>
<accession>A0ABT3IWI2</accession>
<evidence type="ECO:0000259" key="2">
    <source>
        <dbReference type="Pfam" id="PF25954"/>
    </source>
</evidence>
<evidence type="ECO:0000313" key="5">
    <source>
        <dbReference type="Proteomes" id="UP001207742"/>
    </source>
</evidence>
<dbReference type="EMBL" id="JAPDNS010000002">
    <property type="protein sequence ID" value="MCW3488064.1"/>
    <property type="molecule type" value="Genomic_DNA"/>
</dbReference>
<evidence type="ECO:0000256" key="1">
    <source>
        <dbReference type="ARBA" id="ARBA00009477"/>
    </source>
</evidence>
<dbReference type="PANTHER" id="PTHR30469">
    <property type="entry name" value="MULTIDRUG RESISTANCE PROTEIN MDTA"/>
    <property type="match status" value="1"/>
</dbReference>
<proteinExistence type="inferred from homology"/>
<dbReference type="Gene3D" id="2.40.30.170">
    <property type="match status" value="1"/>
</dbReference>
<dbReference type="Gene3D" id="2.40.420.20">
    <property type="match status" value="1"/>
</dbReference>
<dbReference type="Pfam" id="PF25954">
    <property type="entry name" value="Beta-barrel_RND_2"/>
    <property type="match status" value="1"/>
</dbReference>
<feature type="domain" description="CusB-like beta-barrel" evidence="2">
    <location>
        <begin position="232"/>
        <end position="303"/>
    </location>
</feature>
<reference evidence="4 5" key="1">
    <citation type="submission" date="2022-10" db="EMBL/GenBank/DDBJ databases">
        <title>Chitinophaga nivalis PC15 sp. nov., isolated from Pyeongchang county, South Korea.</title>
        <authorList>
            <person name="Trinh H.N."/>
        </authorList>
    </citation>
    <scope>NUCLEOTIDE SEQUENCE [LARGE SCALE GENOMIC DNA]</scope>
    <source>
        <strain evidence="4 5">PC14</strain>
    </source>
</reference>
<evidence type="ECO:0000313" key="4">
    <source>
        <dbReference type="EMBL" id="MCW3488064.1"/>
    </source>
</evidence>
<name>A0ABT3IWI2_9BACT</name>
<evidence type="ECO:0000259" key="3">
    <source>
        <dbReference type="Pfam" id="PF25973"/>
    </source>
</evidence>
<dbReference type="Pfam" id="PF25973">
    <property type="entry name" value="BSH_CzcB"/>
    <property type="match status" value="1"/>
</dbReference>
<dbReference type="NCBIfam" id="TIGR01730">
    <property type="entry name" value="RND_mfp"/>
    <property type="match status" value="1"/>
</dbReference>
<dbReference type="SUPFAM" id="SSF111369">
    <property type="entry name" value="HlyD-like secretion proteins"/>
    <property type="match status" value="1"/>
</dbReference>
<sequence length="382" mass="41853">MTIRHINIMNIKNYSLLYRSMTAAALLPLGLFFAGCHNTQAEDESGKESEGVQVKMIHLQKSQLEASLKLPGEIKPFQFVDLYAKVNSYVKSVQVDLGSQVSAGQVLATLDAPEMNTQLLEAQSRLHTKEAMFRASRATYERLLKTSKVPGTISPNDLDMAFEKMSADSAELLSSRSSYHEVQQMLGYLTIRAPFSGVISQRNVHPGTYVGPAGKGSDKPLFRLEEQQKLRLAVAVPEIYTDDAHHAGDVHFTVKSLPGDTFTAHVSRIAGSLDTKLRSELLEMDIANINRKLLPGMYAEVQVPLPGKKDVYVVPKGAIVSNSEKVFVIKSVNGKAVWVPVQRGNEANGQVEIFGNLSDQDILVQNASDEIKEGTSLQAAAK</sequence>
<organism evidence="4 5">
    <name type="scientific">Chitinophaga nivalis</name>
    <dbReference type="NCBI Taxonomy" id="2991709"/>
    <lineage>
        <taxon>Bacteria</taxon>
        <taxon>Pseudomonadati</taxon>
        <taxon>Bacteroidota</taxon>
        <taxon>Chitinophagia</taxon>
        <taxon>Chitinophagales</taxon>
        <taxon>Chitinophagaceae</taxon>
        <taxon>Chitinophaga</taxon>
    </lineage>
</organism>
<dbReference type="RefSeq" id="WP_264734871.1">
    <property type="nucleotide sequence ID" value="NZ_JAPDNS010000002.1"/>
</dbReference>
<dbReference type="InterPro" id="IPR006143">
    <property type="entry name" value="RND_pump_MFP"/>
</dbReference>
<gene>
    <name evidence="4" type="ORF">OL497_29495</name>
</gene>
<dbReference type="InterPro" id="IPR058792">
    <property type="entry name" value="Beta-barrel_RND_2"/>
</dbReference>
<dbReference type="Gene3D" id="2.40.50.100">
    <property type="match status" value="1"/>
</dbReference>
<protein>
    <submittedName>
        <fullName evidence="4">Efflux RND transporter periplasmic adaptor subunit</fullName>
    </submittedName>
</protein>
<dbReference type="Gene3D" id="1.10.287.470">
    <property type="entry name" value="Helix hairpin bin"/>
    <property type="match status" value="1"/>
</dbReference>
<keyword evidence="5" id="KW-1185">Reference proteome</keyword>
<dbReference type="InterPro" id="IPR058647">
    <property type="entry name" value="BSH_CzcB-like"/>
</dbReference>
<feature type="domain" description="CzcB-like barrel-sandwich hybrid" evidence="3">
    <location>
        <begin position="80"/>
        <end position="211"/>
    </location>
</feature>